<dbReference type="GO" id="GO:0008168">
    <property type="term" value="F:methyltransferase activity"/>
    <property type="evidence" value="ECO:0007669"/>
    <property type="project" value="UniProtKB-KW"/>
</dbReference>
<dbReference type="SUPFAM" id="SSF53335">
    <property type="entry name" value="S-adenosyl-L-methionine-dependent methyltransferases"/>
    <property type="match status" value="1"/>
</dbReference>
<dbReference type="NCBIfam" id="TIGR01444">
    <property type="entry name" value="fkbM_fam"/>
    <property type="match status" value="1"/>
</dbReference>
<accession>A0ABY4BSY8</accession>
<dbReference type="EMBL" id="CP094532">
    <property type="protein sequence ID" value="UOE41894.1"/>
    <property type="molecule type" value="Genomic_DNA"/>
</dbReference>
<name>A0ABY4BSY8_9FLAO</name>
<keyword evidence="2" id="KW-0489">Methyltransferase</keyword>
<dbReference type="InterPro" id="IPR052514">
    <property type="entry name" value="SAM-dependent_MTase"/>
</dbReference>
<evidence type="ECO:0000313" key="3">
    <source>
        <dbReference type="Proteomes" id="UP000831460"/>
    </source>
</evidence>
<dbReference type="InterPro" id="IPR006342">
    <property type="entry name" value="FkbM_mtfrase"/>
</dbReference>
<protein>
    <submittedName>
        <fullName evidence="2">FkbM family methyltransferase</fullName>
    </submittedName>
</protein>
<keyword evidence="3" id="KW-1185">Reference proteome</keyword>
<evidence type="ECO:0000313" key="2">
    <source>
        <dbReference type="EMBL" id="UOE41894.1"/>
    </source>
</evidence>
<feature type="domain" description="Methyltransferase FkbM" evidence="1">
    <location>
        <begin position="59"/>
        <end position="220"/>
    </location>
</feature>
<evidence type="ECO:0000259" key="1">
    <source>
        <dbReference type="Pfam" id="PF05050"/>
    </source>
</evidence>
<dbReference type="Proteomes" id="UP000831460">
    <property type="component" value="Chromosome"/>
</dbReference>
<dbReference type="InterPro" id="IPR029063">
    <property type="entry name" value="SAM-dependent_MTases_sf"/>
</dbReference>
<dbReference type="RefSeq" id="WP_243550804.1">
    <property type="nucleotide sequence ID" value="NZ_CP094532.1"/>
</dbReference>
<dbReference type="PANTHER" id="PTHR34203">
    <property type="entry name" value="METHYLTRANSFERASE, FKBM FAMILY PROTEIN"/>
    <property type="match status" value="1"/>
</dbReference>
<dbReference type="Gene3D" id="3.40.50.150">
    <property type="entry name" value="Vaccinia Virus protein VP39"/>
    <property type="match status" value="1"/>
</dbReference>
<sequence length="268" mass="31824">MSIYQKIAEKLQFVAPGFYKERYFKKLKNLSEQSFLANNVEPELFWIKDFLERNAVFFDIGANVGAYLYQLENKLAPHNVYAFEPNRELYRRLRRIFPHHHVYPLAISDENKTAEFKIPVINGKVYNSRGTLQTDFVENGEKKFFTEKVKVIKLDDWAGLEGIRRIDFIKIDVEGNEIQTLYGAKNVIKKFRPVLMVEMEQRHHQKPLQEMIAEIENWNYTANFLNRENFTLQKIDEEVLKSQNENLLKDKNSYINNIIFIPNQIKTH</sequence>
<dbReference type="PANTHER" id="PTHR34203:SF15">
    <property type="entry name" value="SLL1173 PROTEIN"/>
    <property type="match status" value="1"/>
</dbReference>
<proteinExistence type="predicted"/>
<dbReference type="GO" id="GO:0032259">
    <property type="term" value="P:methylation"/>
    <property type="evidence" value="ECO:0007669"/>
    <property type="project" value="UniProtKB-KW"/>
</dbReference>
<organism evidence="2 3">
    <name type="scientific">Chryseobacterium suipulveris</name>
    <dbReference type="NCBI Taxonomy" id="2929800"/>
    <lineage>
        <taxon>Bacteria</taxon>
        <taxon>Pseudomonadati</taxon>
        <taxon>Bacteroidota</taxon>
        <taxon>Flavobacteriia</taxon>
        <taxon>Flavobacteriales</taxon>
        <taxon>Weeksellaceae</taxon>
        <taxon>Chryseobacterium group</taxon>
        <taxon>Chryseobacterium</taxon>
    </lineage>
</organism>
<reference evidence="2 3" key="1">
    <citation type="submission" date="2022-03" db="EMBL/GenBank/DDBJ databases">
        <title>Chryseobacterium sp. isolated from particulate matters in swine house.</title>
        <authorList>
            <person name="Won M."/>
            <person name="Kim S.-J."/>
            <person name="Kwon S.-W."/>
        </authorList>
    </citation>
    <scope>NUCLEOTIDE SEQUENCE [LARGE SCALE GENOMIC DNA]</scope>
    <source>
        <strain evidence="2 3">SC2-2</strain>
    </source>
</reference>
<keyword evidence="2" id="KW-0808">Transferase</keyword>
<dbReference type="Pfam" id="PF05050">
    <property type="entry name" value="Methyltransf_21"/>
    <property type="match status" value="1"/>
</dbReference>
<gene>
    <name evidence="2" type="ORF">MTP09_04480</name>
</gene>